<keyword evidence="2" id="KW-1185">Reference proteome</keyword>
<dbReference type="Gene3D" id="1.20.58.60">
    <property type="match status" value="1"/>
</dbReference>
<organism evidence="1 2">
    <name type="scientific">Halosegnis longus</name>
    <dbReference type="NCBI Taxonomy" id="2216012"/>
    <lineage>
        <taxon>Archaea</taxon>
        <taxon>Methanobacteriati</taxon>
        <taxon>Methanobacteriota</taxon>
        <taxon>Stenosarchaea group</taxon>
        <taxon>Halobacteria</taxon>
        <taxon>Halobacteriales</taxon>
        <taxon>Natronomonadaceae</taxon>
        <taxon>Halosegnis</taxon>
    </lineage>
</organism>
<dbReference type="Proteomes" id="UP000270581">
    <property type="component" value="Unassembled WGS sequence"/>
</dbReference>
<evidence type="ECO:0000313" key="2">
    <source>
        <dbReference type="Proteomes" id="UP000270581"/>
    </source>
</evidence>
<evidence type="ECO:0000313" key="1">
    <source>
        <dbReference type="EMBL" id="RNJ27373.1"/>
    </source>
</evidence>
<reference evidence="1 2" key="1">
    <citation type="submission" date="2018-11" db="EMBL/GenBank/DDBJ databases">
        <title>Genome sequences of Natronomonas sp. CBA1133.</title>
        <authorList>
            <person name="Roh S.W."/>
            <person name="Cha I.-T."/>
        </authorList>
    </citation>
    <scope>NUCLEOTIDE SEQUENCE [LARGE SCALE GENOMIC DNA]</scope>
    <source>
        <strain evidence="1 2">CBA1133</strain>
    </source>
</reference>
<sequence>MDDSDLVGEPVDYVTERVADRGDHALDDVRAAIDPFVEDGRVTREGIDATVSDTAKIISTAESRVEYAEGAAETMRETLADAPTVPTVETRRVSFEERLDAVCDRLDTVQATLASVVEQSDSPPLFELGVDLRSASTHAQGIVQTADDLQNDIEQFESWLTDPDRRTRELGEDVGLVVDSVEELEAATEETPEPATLADVHLQTDVFELLVADVRAELDDLAAFEPTGDLDSLREEVDALDDRLAALRARLDDASPYRERFDDVLGSLAESLADREPPVEWGAIQETLSDHREQVRATRTDI</sequence>
<evidence type="ECO:0008006" key="3">
    <source>
        <dbReference type="Google" id="ProtNLM"/>
    </source>
</evidence>
<dbReference type="AlphaFoldDB" id="A0AAJ4RA47"/>
<dbReference type="RefSeq" id="WP_123124543.1">
    <property type="nucleotide sequence ID" value="NZ_RJJC01000001.1"/>
</dbReference>
<protein>
    <recommendedName>
        <fullName evidence="3">Halo transducer protein</fullName>
    </recommendedName>
</protein>
<accession>A0AAJ4RA47</accession>
<comment type="caution">
    <text evidence="1">The sequence shown here is derived from an EMBL/GenBank/DDBJ whole genome shotgun (WGS) entry which is preliminary data.</text>
</comment>
<proteinExistence type="predicted"/>
<gene>
    <name evidence="1" type="ORF">Nmn1133_12230</name>
</gene>
<dbReference type="SUPFAM" id="SSF57997">
    <property type="entry name" value="Tropomyosin"/>
    <property type="match status" value="1"/>
</dbReference>
<name>A0AAJ4RA47_9EURY</name>
<dbReference type="EMBL" id="RJJC01000001">
    <property type="protein sequence ID" value="RNJ27373.1"/>
    <property type="molecule type" value="Genomic_DNA"/>
</dbReference>